<dbReference type="Pfam" id="PF00356">
    <property type="entry name" value="LacI"/>
    <property type="match status" value="1"/>
</dbReference>
<keyword evidence="3" id="KW-0804">Transcription</keyword>
<keyword evidence="1" id="KW-0805">Transcription regulation</keyword>
<dbReference type="EMBL" id="JAKGAS010000009">
    <property type="protein sequence ID" value="MCF2949592.1"/>
    <property type="molecule type" value="Genomic_DNA"/>
</dbReference>
<dbReference type="Proteomes" id="UP001521137">
    <property type="component" value="Unassembled WGS sequence"/>
</dbReference>
<dbReference type="PANTHER" id="PTHR30146">
    <property type="entry name" value="LACI-RELATED TRANSCRIPTIONAL REPRESSOR"/>
    <property type="match status" value="1"/>
</dbReference>
<evidence type="ECO:0000256" key="3">
    <source>
        <dbReference type="ARBA" id="ARBA00023163"/>
    </source>
</evidence>
<accession>A0ABS9DB30</accession>
<dbReference type="PRINTS" id="PR00036">
    <property type="entry name" value="HTHLACI"/>
</dbReference>
<proteinExistence type="predicted"/>
<dbReference type="Pfam" id="PF13377">
    <property type="entry name" value="Peripla_BP_3"/>
    <property type="match status" value="1"/>
</dbReference>
<keyword evidence="2 5" id="KW-0238">DNA-binding</keyword>
<dbReference type="InterPro" id="IPR010982">
    <property type="entry name" value="Lambda_DNA-bd_dom_sf"/>
</dbReference>
<comment type="caution">
    <text evidence="5">The sequence shown here is derived from an EMBL/GenBank/DDBJ whole genome shotgun (WGS) entry which is preliminary data.</text>
</comment>
<protein>
    <submittedName>
        <fullName evidence="5">LacI family DNA-binding transcriptional regulator</fullName>
    </submittedName>
</protein>
<dbReference type="PROSITE" id="PS00356">
    <property type="entry name" value="HTH_LACI_1"/>
    <property type="match status" value="1"/>
</dbReference>
<dbReference type="InterPro" id="IPR028082">
    <property type="entry name" value="Peripla_BP_I"/>
</dbReference>
<dbReference type="SUPFAM" id="SSF47413">
    <property type="entry name" value="lambda repressor-like DNA-binding domains"/>
    <property type="match status" value="1"/>
</dbReference>
<evidence type="ECO:0000313" key="6">
    <source>
        <dbReference type="Proteomes" id="UP001521137"/>
    </source>
</evidence>
<dbReference type="SMART" id="SM00354">
    <property type="entry name" value="HTH_LACI"/>
    <property type="match status" value="1"/>
</dbReference>
<feature type="domain" description="HTH lacI-type" evidence="4">
    <location>
        <begin position="7"/>
        <end position="61"/>
    </location>
</feature>
<dbReference type="InterPro" id="IPR046335">
    <property type="entry name" value="LacI/GalR-like_sensor"/>
</dbReference>
<dbReference type="InterPro" id="IPR000843">
    <property type="entry name" value="HTH_LacI"/>
</dbReference>
<dbReference type="CDD" id="cd01392">
    <property type="entry name" value="HTH_LacI"/>
    <property type="match status" value="1"/>
</dbReference>
<gene>
    <name evidence="5" type="ORF">L0668_15835</name>
</gene>
<dbReference type="PROSITE" id="PS50932">
    <property type="entry name" value="HTH_LACI_2"/>
    <property type="match status" value="1"/>
</dbReference>
<evidence type="ECO:0000313" key="5">
    <source>
        <dbReference type="EMBL" id="MCF2949592.1"/>
    </source>
</evidence>
<dbReference type="RefSeq" id="WP_235313696.1">
    <property type="nucleotide sequence ID" value="NZ_JAKGAS010000009.1"/>
</dbReference>
<dbReference type="PANTHER" id="PTHR30146:SF153">
    <property type="entry name" value="LACTOSE OPERON REPRESSOR"/>
    <property type="match status" value="1"/>
</dbReference>
<sequence>MDNKVKSTINDVAREAGVSKRTVSRVINGSPSVGQATRERIDAVIKELNFQPDKQARGLASKKSYLLGLIYDNPDALYIDQVQRGCLTVCTNLGYELVVHPCHWQEDDFVEDCLNFISRSNVDGVLILPPVSESKKLASALRANNHPYVRIASADLDDHANIVISNEREAMQDIAEHLVSLGHKDIAMISGPSPFCSSRERLEGFTDSLKKLNIDLPAHRVIEGQNSYESGLEIAKNIFSGTDLPTAIFANNDEMAAGVIRVASDLGIKIPEQVSLAGFDDNIFASRIIPSLTTLRRPVQEISVVATKKLIQAINPQNKAVEQTTVIKPYLITRESTAKCIKED</sequence>
<evidence type="ECO:0000256" key="2">
    <source>
        <dbReference type="ARBA" id="ARBA00023125"/>
    </source>
</evidence>
<organism evidence="5 6">
    <name type="scientific">Paraglaciecola algarum</name>
    <dbReference type="NCBI Taxonomy" id="3050085"/>
    <lineage>
        <taxon>Bacteria</taxon>
        <taxon>Pseudomonadati</taxon>
        <taxon>Pseudomonadota</taxon>
        <taxon>Gammaproteobacteria</taxon>
        <taxon>Alteromonadales</taxon>
        <taxon>Alteromonadaceae</taxon>
        <taxon>Paraglaciecola</taxon>
    </lineage>
</organism>
<evidence type="ECO:0000259" key="4">
    <source>
        <dbReference type="PROSITE" id="PS50932"/>
    </source>
</evidence>
<dbReference type="SUPFAM" id="SSF53822">
    <property type="entry name" value="Periplasmic binding protein-like I"/>
    <property type="match status" value="1"/>
</dbReference>
<name>A0ABS9DB30_9ALTE</name>
<dbReference type="CDD" id="cd01545">
    <property type="entry name" value="PBP1_SalR"/>
    <property type="match status" value="1"/>
</dbReference>
<dbReference type="GO" id="GO:0003677">
    <property type="term" value="F:DNA binding"/>
    <property type="evidence" value="ECO:0007669"/>
    <property type="project" value="UniProtKB-KW"/>
</dbReference>
<evidence type="ECO:0000256" key="1">
    <source>
        <dbReference type="ARBA" id="ARBA00023015"/>
    </source>
</evidence>
<keyword evidence="6" id="KW-1185">Reference proteome</keyword>
<dbReference type="Gene3D" id="1.10.260.40">
    <property type="entry name" value="lambda repressor-like DNA-binding domains"/>
    <property type="match status" value="1"/>
</dbReference>
<dbReference type="Gene3D" id="3.40.50.2300">
    <property type="match status" value="2"/>
</dbReference>
<reference evidence="5 6" key="1">
    <citation type="submission" date="2022-01" db="EMBL/GenBank/DDBJ databases">
        <title>Paraglaciecola sp. G1-23.</title>
        <authorList>
            <person name="Jin M.S."/>
            <person name="Han D.M."/>
            <person name="Kim H.M."/>
            <person name="Jeon C.O."/>
        </authorList>
    </citation>
    <scope>NUCLEOTIDE SEQUENCE [LARGE SCALE GENOMIC DNA]</scope>
    <source>
        <strain evidence="5 6">G1-23</strain>
    </source>
</reference>